<gene>
    <name evidence="1" type="ORF">X975_05581</name>
</gene>
<accession>A0A087SUH8</accession>
<dbReference type="OrthoDB" id="6154603at2759"/>
<evidence type="ECO:0000313" key="2">
    <source>
        <dbReference type="Proteomes" id="UP000054359"/>
    </source>
</evidence>
<sequence>MDIDIAIKANRCRNICDVANELNVSISTVHNIVSNILKYRNVCCQWVPHILSDHHKWEHNNKWAFVYSVWYTTWLPVTIFCST</sequence>
<feature type="non-terminal residue" evidence="1">
    <location>
        <position position="83"/>
    </location>
</feature>
<dbReference type="AlphaFoldDB" id="A0A087SUH8"/>
<organism evidence="1 2">
    <name type="scientific">Stegodyphus mimosarum</name>
    <name type="common">African social velvet spider</name>
    <dbReference type="NCBI Taxonomy" id="407821"/>
    <lineage>
        <taxon>Eukaryota</taxon>
        <taxon>Metazoa</taxon>
        <taxon>Ecdysozoa</taxon>
        <taxon>Arthropoda</taxon>
        <taxon>Chelicerata</taxon>
        <taxon>Arachnida</taxon>
        <taxon>Araneae</taxon>
        <taxon>Araneomorphae</taxon>
        <taxon>Entelegynae</taxon>
        <taxon>Eresoidea</taxon>
        <taxon>Eresidae</taxon>
        <taxon>Stegodyphus</taxon>
    </lineage>
</organism>
<reference evidence="1 2" key="1">
    <citation type="submission" date="2013-11" db="EMBL/GenBank/DDBJ databases">
        <title>Genome sequencing of Stegodyphus mimosarum.</title>
        <authorList>
            <person name="Bechsgaard J."/>
        </authorList>
    </citation>
    <scope>NUCLEOTIDE SEQUENCE [LARGE SCALE GENOMIC DNA]</scope>
</reference>
<name>A0A087SUH8_STEMI</name>
<protein>
    <recommendedName>
        <fullName evidence="3">Histone-lysine N-methyltransferase SETMAR</fullName>
    </recommendedName>
</protein>
<keyword evidence="2" id="KW-1185">Reference proteome</keyword>
<dbReference type="EMBL" id="KK112004">
    <property type="protein sequence ID" value="KFM56517.1"/>
    <property type="molecule type" value="Genomic_DNA"/>
</dbReference>
<dbReference type="Proteomes" id="UP000054359">
    <property type="component" value="Unassembled WGS sequence"/>
</dbReference>
<proteinExistence type="predicted"/>
<evidence type="ECO:0008006" key="3">
    <source>
        <dbReference type="Google" id="ProtNLM"/>
    </source>
</evidence>
<evidence type="ECO:0000313" key="1">
    <source>
        <dbReference type="EMBL" id="KFM56517.1"/>
    </source>
</evidence>